<accession>A0ABQ8FRR1</accession>
<dbReference type="Pfam" id="PF11951">
    <property type="entry name" value="Fungal_trans_2"/>
    <property type="match status" value="1"/>
</dbReference>
<evidence type="ECO:0000313" key="2">
    <source>
        <dbReference type="Proteomes" id="UP000774617"/>
    </source>
</evidence>
<dbReference type="Proteomes" id="UP000774617">
    <property type="component" value="Unassembled WGS sequence"/>
</dbReference>
<proteinExistence type="predicted"/>
<organism evidence="1 2">
    <name type="scientific">Macrophomina phaseolina</name>
    <dbReference type="NCBI Taxonomy" id="35725"/>
    <lineage>
        <taxon>Eukaryota</taxon>
        <taxon>Fungi</taxon>
        <taxon>Dikarya</taxon>
        <taxon>Ascomycota</taxon>
        <taxon>Pezizomycotina</taxon>
        <taxon>Dothideomycetes</taxon>
        <taxon>Dothideomycetes incertae sedis</taxon>
        <taxon>Botryosphaeriales</taxon>
        <taxon>Botryosphaeriaceae</taxon>
        <taxon>Macrophomina</taxon>
    </lineage>
</organism>
<dbReference type="EMBL" id="JAGTJR010000070">
    <property type="protein sequence ID" value="KAH7018665.1"/>
    <property type="molecule type" value="Genomic_DNA"/>
</dbReference>
<name>A0ABQ8FRR1_9PEZI</name>
<keyword evidence="2" id="KW-1185">Reference proteome</keyword>
<gene>
    <name evidence="1" type="ORF">B0J12DRAFT_775321</name>
</gene>
<protein>
    <recommendedName>
        <fullName evidence="3">C6 transcription factor</fullName>
    </recommendedName>
</protein>
<evidence type="ECO:0008006" key="3">
    <source>
        <dbReference type="Google" id="ProtNLM"/>
    </source>
</evidence>
<sequence length="367" mass="39993">MALLSDRLDLELHMTDLELLHHFTVSTALTLSTTPELQNWWRIEVPNLAFSHPFVMRALLALSGIHLAHGLLAPGPSASYSHFMSAFATEGPSPGDLHDIAQSHISRALAQHTIALRTAHQLLPTTTPETCAPLYVCAVLCMLVAFTTPRGAGPCSEHPPLLFVASDGAAGPAPWLHLSRGVKAIIEQSRDSMLMTHIGVPLRMALSPRNQMASGPAGVDDTAAAAAESGSEAVRALVALRGWLDEEGDICFADAAESLIGVYQTFEIAGDAIAMRAVLGWICHVDEAFLRALADRDCRALVVFAYYAVLLHWLDSGNWWINGWGRHVVTKIDAMVDAKDCQGWLRWPREQIGVWKEDYQPVDCVVI</sequence>
<dbReference type="PANTHER" id="PTHR47657:SF7">
    <property type="entry name" value="STEROL REGULATORY ELEMENT-BINDING PROTEIN ECM22"/>
    <property type="match status" value="1"/>
</dbReference>
<evidence type="ECO:0000313" key="1">
    <source>
        <dbReference type="EMBL" id="KAH7018665.1"/>
    </source>
</evidence>
<dbReference type="InterPro" id="IPR052400">
    <property type="entry name" value="Zn2-C6_fungal_TF"/>
</dbReference>
<dbReference type="InterPro" id="IPR021858">
    <property type="entry name" value="Fun_TF"/>
</dbReference>
<comment type="caution">
    <text evidence="1">The sequence shown here is derived from an EMBL/GenBank/DDBJ whole genome shotgun (WGS) entry which is preliminary data.</text>
</comment>
<dbReference type="PANTHER" id="PTHR47657">
    <property type="entry name" value="STEROL REGULATORY ELEMENT-BINDING PROTEIN ECM22"/>
    <property type="match status" value="1"/>
</dbReference>
<reference evidence="1 2" key="1">
    <citation type="journal article" date="2021" name="Nat. Commun.">
        <title>Genetic determinants of endophytism in the Arabidopsis root mycobiome.</title>
        <authorList>
            <person name="Mesny F."/>
            <person name="Miyauchi S."/>
            <person name="Thiergart T."/>
            <person name="Pickel B."/>
            <person name="Atanasova L."/>
            <person name="Karlsson M."/>
            <person name="Huettel B."/>
            <person name="Barry K.W."/>
            <person name="Haridas S."/>
            <person name="Chen C."/>
            <person name="Bauer D."/>
            <person name="Andreopoulos W."/>
            <person name="Pangilinan J."/>
            <person name="LaButti K."/>
            <person name="Riley R."/>
            <person name="Lipzen A."/>
            <person name="Clum A."/>
            <person name="Drula E."/>
            <person name="Henrissat B."/>
            <person name="Kohler A."/>
            <person name="Grigoriev I.V."/>
            <person name="Martin F.M."/>
            <person name="Hacquard S."/>
        </authorList>
    </citation>
    <scope>NUCLEOTIDE SEQUENCE [LARGE SCALE GENOMIC DNA]</scope>
    <source>
        <strain evidence="1 2">MPI-SDFR-AT-0080</strain>
    </source>
</reference>